<keyword evidence="2" id="KW-1133">Transmembrane helix</keyword>
<feature type="transmembrane region" description="Helical" evidence="2">
    <location>
        <begin position="73"/>
        <end position="91"/>
    </location>
</feature>
<protein>
    <submittedName>
        <fullName evidence="3">Uncharacterized protein</fullName>
    </submittedName>
</protein>
<reference evidence="3" key="1">
    <citation type="journal article" date="2020" name="Nature">
        <title>Giant virus diversity and host interactions through global metagenomics.</title>
        <authorList>
            <person name="Schulz F."/>
            <person name="Roux S."/>
            <person name="Paez-Espino D."/>
            <person name="Jungbluth S."/>
            <person name="Walsh D.A."/>
            <person name="Denef V.J."/>
            <person name="McMahon K.D."/>
            <person name="Konstantinidis K.T."/>
            <person name="Eloe-Fadrosh E.A."/>
            <person name="Kyrpides N.C."/>
            <person name="Woyke T."/>
        </authorList>
    </citation>
    <scope>NUCLEOTIDE SEQUENCE</scope>
    <source>
        <strain evidence="3">GVMAG-M-3300020523-10</strain>
    </source>
</reference>
<evidence type="ECO:0000256" key="1">
    <source>
        <dbReference type="SAM" id="MobiDB-lite"/>
    </source>
</evidence>
<name>A0A6C0CEK5_9ZZZZ</name>
<sequence>MSYREEDKEYLLKIIKAVNIIETHIITNPKIKEFILSIANDDIITKLDTIQNAESQNYIARNKSEEDTIFNRLSSLVNAIIYITYLLYLLTDFYEYKEYAKGKDDIIFNNVNVSQIKDIVPTLLTNKVQIIAELYDAYNSKSKSKKEYIKFYNKFFDINKLDNEFKSLNNPMAARPKTTKHRRHKRGSKRGYKRSAKRSYKLGAKRRQ</sequence>
<proteinExistence type="predicted"/>
<evidence type="ECO:0000313" key="3">
    <source>
        <dbReference type="EMBL" id="QHT02015.1"/>
    </source>
</evidence>
<accession>A0A6C0CEK5</accession>
<keyword evidence="2" id="KW-0472">Membrane</keyword>
<evidence type="ECO:0000256" key="2">
    <source>
        <dbReference type="SAM" id="Phobius"/>
    </source>
</evidence>
<dbReference type="EMBL" id="MN739386">
    <property type="protein sequence ID" value="QHT02015.1"/>
    <property type="molecule type" value="Genomic_DNA"/>
</dbReference>
<feature type="region of interest" description="Disordered" evidence="1">
    <location>
        <begin position="169"/>
        <end position="208"/>
    </location>
</feature>
<feature type="compositionally biased region" description="Basic residues" evidence="1">
    <location>
        <begin position="177"/>
        <end position="208"/>
    </location>
</feature>
<dbReference type="AlphaFoldDB" id="A0A6C0CEK5"/>
<organism evidence="3">
    <name type="scientific">viral metagenome</name>
    <dbReference type="NCBI Taxonomy" id="1070528"/>
    <lineage>
        <taxon>unclassified sequences</taxon>
        <taxon>metagenomes</taxon>
        <taxon>organismal metagenomes</taxon>
    </lineage>
</organism>
<keyword evidence="2" id="KW-0812">Transmembrane</keyword>